<evidence type="ECO:0000313" key="2">
    <source>
        <dbReference type="EMBL" id="OJA08494.1"/>
    </source>
</evidence>
<feature type="transmembrane region" description="Helical" evidence="1">
    <location>
        <begin position="191"/>
        <end position="211"/>
    </location>
</feature>
<feature type="transmembrane region" description="Helical" evidence="1">
    <location>
        <begin position="20"/>
        <end position="41"/>
    </location>
</feature>
<proteinExistence type="predicted"/>
<gene>
    <name evidence="2" type="ORF">AZE42_02841</name>
</gene>
<feature type="transmembrane region" description="Helical" evidence="1">
    <location>
        <begin position="268"/>
        <end position="292"/>
    </location>
</feature>
<reference evidence="2 3" key="1">
    <citation type="submission" date="2016-03" db="EMBL/GenBank/DDBJ databases">
        <title>Comparative genomics of the ectomycorrhizal sister species Rhizopogon vinicolor and Rhizopogon vesiculosus (Basidiomycota: Boletales) reveals a divergence of the mating type B locus.</title>
        <authorList>
            <person name="Mujic A.B."/>
            <person name="Kuo A."/>
            <person name="Tritt A."/>
            <person name="Lipzen A."/>
            <person name="Chen C."/>
            <person name="Johnson J."/>
            <person name="Sharma A."/>
            <person name="Barry K."/>
            <person name="Grigoriev I.V."/>
            <person name="Spatafora J.W."/>
        </authorList>
    </citation>
    <scope>NUCLEOTIDE SEQUENCE [LARGE SCALE GENOMIC DNA]</scope>
    <source>
        <strain evidence="2 3">AM-OR11-056</strain>
    </source>
</reference>
<name>A0A1J8PGZ7_9AGAM</name>
<feature type="transmembrane region" description="Helical" evidence="1">
    <location>
        <begin position="148"/>
        <end position="171"/>
    </location>
</feature>
<keyword evidence="1" id="KW-0812">Transmembrane</keyword>
<accession>A0A1J8PGZ7</accession>
<dbReference type="EMBL" id="LVVM01006288">
    <property type="protein sequence ID" value="OJA08494.1"/>
    <property type="molecule type" value="Genomic_DNA"/>
</dbReference>
<dbReference type="Proteomes" id="UP000183567">
    <property type="component" value="Unassembled WGS sequence"/>
</dbReference>
<feature type="transmembrane region" description="Helical" evidence="1">
    <location>
        <begin position="223"/>
        <end position="244"/>
    </location>
</feature>
<evidence type="ECO:0000313" key="3">
    <source>
        <dbReference type="Proteomes" id="UP000183567"/>
    </source>
</evidence>
<organism evidence="2 3">
    <name type="scientific">Rhizopogon vesiculosus</name>
    <dbReference type="NCBI Taxonomy" id="180088"/>
    <lineage>
        <taxon>Eukaryota</taxon>
        <taxon>Fungi</taxon>
        <taxon>Dikarya</taxon>
        <taxon>Basidiomycota</taxon>
        <taxon>Agaricomycotina</taxon>
        <taxon>Agaricomycetes</taxon>
        <taxon>Agaricomycetidae</taxon>
        <taxon>Boletales</taxon>
        <taxon>Suillineae</taxon>
        <taxon>Rhizopogonaceae</taxon>
        <taxon>Rhizopogon</taxon>
    </lineage>
</organism>
<keyword evidence="3" id="KW-1185">Reference proteome</keyword>
<dbReference type="AlphaFoldDB" id="A0A1J8PGZ7"/>
<protein>
    <recommendedName>
        <fullName evidence="4">MARVEL domain-containing protein</fullName>
    </recommendedName>
</protein>
<evidence type="ECO:0000256" key="1">
    <source>
        <dbReference type="SAM" id="Phobius"/>
    </source>
</evidence>
<evidence type="ECO:0008006" key="4">
    <source>
        <dbReference type="Google" id="ProtNLM"/>
    </source>
</evidence>
<feature type="transmembrane region" description="Helical" evidence="1">
    <location>
        <begin position="102"/>
        <end position="127"/>
    </location>
</feature>
<comment type="caution">
    <text evidence="2">The sequence shown here is derived from an EMBL/GenBank/DDBJ whole genome shotgun (WGS) entry which is preliminary data.</text>
</comment>
<keyword evidence="1" id="KW-0472">Membrane</keyword>
<keyword evidence="1" id="KW-1133">Transmembrane helix</keyword>
<dbReference type="OrthoDB" id="2628419at2759"/>
<sequence>MSSLLQQHPWKWTMRARRHKATSLLVLFPLPVWSLRLTLIAPSSTPKRPVLSRKQTLSLVEMLPFASSICILAALATGSFAIQNTLTAASTPDISASRMYSSAISSVIAAVTPMLALIYFCPLYLLYRHSKRHPRSINKLSGARVQQYGPLVYVFLLAVGLAEVADATWLLLQYRFNNNAPDTITYSGVRFLLFSACWTTVTSGTYTLFFLDPLWSRHPIASIGTQAIWVLVTWVFWVAGAGLFNKSLPRLFMRGSCDGVVYCGQLQALFALAVTQILTLTFGMLVITWLVWQSARNIRHPMVIRVAAPF</sequence>
<feature type="transmembrane region" description="Helical" evidence="1">
    <location>
        <begin position="62"/>
        <end position="82"/>
    </location>
</feature>